<dbReference type="PANTHER" id="PTHR40465:SF1">
    <property type="entry name" value="DUF6534 DOMAIN-CONTAINING PROTEIN"/>
    <property type="match status" value="1"/>
</dbReference>
<gene>
    <name evidence="3" type="ORF">EIP91_011192</name>
</gene>
<protein>
    <recommendedName>
        <fullName evidence="2">DUF6534 domain-containing protein</fullName>
    </recommendedName>
</protein>
<sequence>MAGQSLNLSLLLGPLLLTQFMNWGLFGVLTVQLYIYYLAFPKDRIHGKALVGVVYILEIVQLAMTTHDAFFTFAAQWGDILHLDTIKTMWFSVPILTGLIGCLVQLFYAWRIQCLGRNTLATSLVVMTALLGFASSVWDGVVDKAAKHIEILTHTRGYLTAILWLSTTALCDILITLSMSYYLYKAKKTSSVRRTTVMLTRLITYTIETGLLTAAFSIVEAVLFVTSTDTLLYGLFMGITPKLYSNCLLALFNSRIQVDNGRITNIDGAIPLSDVGVSSRSGHNSSLVRTPESSRHGITIEISKVSDAHRAIEDIDLGFDDEHGLPQKNGAKITSAHV</sequence>
<dbReference type="Proteomes" id="UP000292702">
    <property type="component" value="Unassembled WGS sequence"/>
</dbReference>
<feature type="transmembrane region" description="Helical" evidence="1">
    <location>
        <begin position="158"/>
        <end position="184"/>
    </location>
</feature>
<dbReference type="PANTHER" id="PTHR40465">
    <property type="entry name" value="CHROMOSOME 1, WHOLE GENOME SHOTGUN SEQUENCE"/>
    <property type="match status" value="1"/>
</dbReference>
<evidence type="ECO:0000313" key="4">
    <source>
        <dbReference type="Proteomes" id="UP000292702"/>
    </source>
</evidence>
<feature type="transmembrane region" description="Helical" evidence="1">
    <location>
        <begin position="231"/>
        <end position="252"/>
    </location>
</feature>
<feature type="transmembrane region" description="Helical" evidence="1">
    <location>
        <begin position="20"/>
        <end position="40"/>
    </location>
</feature>
<comment type="caution">
    <text evidence="3">The sequence shown here is derived from an EMBL/GenBank/DDBJ whole genome shotgun (WGS) entry which is preliminary data.</text>
</comment>
<dbReference type="AlphaFoldDB" id="A0A4R0R226"/>
<proteinExistence type="predicted"/>
<accession>A0A4R0R226</accession>
<keyword evidence="1" id="KW-0812">Transmembrane</keyword>
<dbReference type="Pfam" id="PF20152">
    <property type="entry name" value="DUF6534"/>
    <property type="match status" value="1"/>
</dbReference>
<feature type="transmembrane region" description="Helical" evidence="1">
    <location>
        <begin position="52"/>
        <end position="77"/>
    </location>
</feature>
<keyword evidence="4" id="KW-1185">Reference proteome</keyword>
<name>A0A4R0R226_9APHY</name>
<feature type="transmembrane region" description="Helical" evidence="1">
    <location>
        <begin position="89"/>
        <end position="108"/>
    </location>
</feature>
<reference evidence="3 4" key="1">
    <citation type="submission" date="2018-11" db="EMBL/GenBank/DDBJ databases">
        <title>Genome assembly of Steccherinum ochraceum LE-BIN_3174, the white-rot fungus of the Steccherinaceae family (The Residual Polyporoid clade, Polyporales, Basidiomycota).</title>
        <authorList>
            <person name="Fedorova T.V."/>
            <person name="Glazunova O.A."/>
            <person name="Landesman E.O."/>
            <person name="Moiseenko K.V."/>
            <person name="Psurtseva N.V."/>
            <person name="Savinova O.S."/>
            <person name="Shakhova N.V."/>
            <person name="Tyazhelova T.V."/>
            <person name="Vasina D.V."/>
        </authorList>
    </citation>
    <scope>NUCLEOTIDE SEQUENCE [LARGE SCALE GENOMIC DNA]</scope>
    <source>
        <strain evidence="3 4">LE-BIN_3174</strain>
    </source>
</reference>
<dbReference type="InterPro" id="IPR045339">
    <property type="entry name" value="DUF6534"/>
</dbReference>
<dbReference type="OrthoDB" id="2953893at2759"/>
<evidence type="ECO:0000259" key="2">
    <source>
        <dbReference type="Pfam" id="PF20152"/>
    </source>
</evidence>
<keyword evidence="1" id="KW-1133">Transmembrane helix</keyword>
<evidence type="ECO:0000256" key="1">
    <source>
        <dbReference type="SAM" id="Phobius"/>
    </source>
</evidence>
<dbReference type="EMBL" id="RWJN01000703">
    <property type="protein sequence ID" value="TCD59916.1"/>
    <property type="molecule type" value="Genomic_DNA"/>
</dbReference>
<keyword evidence="1" id="KW-0472">Membrane</keyword>
<feature type="transmembrane region" description="Helical" evidence="1">
    <location>
        <begin position="205"/>
        <end position="225"/>
    </location>
</feature>
<feature type="domain" description="DUF6534" evidence="2">
    <location>
        <begin position="169"/>
        <end position="255"/>
    </location>
</feature>
<organism evidence="3 4">
    <name type="scientific">Steccherinum ochraceum</name>
    <dbReference type="NCBI Taxonomy" id="92696"/>
    <lineage>
        <taxon>Eukaryota</taxon>
        <taxon>Fungi</taxon>
        <taxon>Dikarya</taxon>
        <taxon>Basidiomycota</taxon>
        <taxon>Agaricomycotina</taxon>
        <taxon>Agaricomycetes</taxon>
        <taxon>Polyporales</taxon>
        <taxon>Steccherinaceae</taxon>
        <taxon>Steccherinum</taxon>
    </lineage>
</organism>
<feature type="transmembrane region" description="Helical" evidence="1">
    <location>
        <begin position="120"/>
        <end position="138"/>
    </location>
</feature>
<evidence type="ECO:0000313" key="3">
    <source>
        <dbReference type="EMBL" id="TCD59916.1"/>
    </source>
</evidence>